<dbReference type="PANTHER" id="PTHR13313:SF0">
    <property type="entry name" value="CYTOCHROME C OXIDASE SUBUNIT 7C, MITOCHONDRIAL"/>
    <property type="match status" value="1"/>
</dbReference>
<keyword evidence="8" id="KW-0496">Mitochondrion</keyword>
<dbReference type="GO" id="GO:0045277">
    <property type="term" value="C:respiratory chain complex IV"/>
    <property type="evidence" value="ECO:0007669"/>
    <property type="project" value="InterPro"/>
</dbReference>
<evidence type="ECO:0000313" key="11">
    <source>
        <dbReference type="EMBL" id="KAF2155671.1"/>
    </source>
</evidence>
<evidence type="ECO:0000256" key="1">
    <source>
        <dbReference type="ARBA" id="ARBA00004434"/>
    </source>
</evidence>
<dbReference type="GO" id="GO:0006123">
    <property type="term" value="P:mitochondrial electron transport, cytochrome c to oxygen"/>
    <property type="evidence" value="ECO:0007669"/>
    <property type="project" value="InterPro"/>
</dbReference>
<protein>
    <submittedName>
        <fullName evidence="11">Uncharacterized protein</fullName>
    </submittedName>
</protein>
<gene>
    <name evidence="11" type="ORF">K461DRAFT_274687</name>
</gene>
<evidence type="ECO:0000256" key="2">
    <source>
        <dbReference type="ARBA" id="ARBA00004673"/>
    </source>
</evidence>
<keyword evidence="9" id="KW-0472">Membrane</keyword>
<feature type="region of interest" description="Disordered" evidence="10">
    <location>
        <begin position="21"/>
        <end position="40"/>
    </location>
</feature>
<evidence type="ECO:0000256" key="9">
    <source>
        <dbReference type="ARBA" id="ARBA00023136"/>
    </source>
</evidence>
<dbReference type="InterPro" id="IPR036636">
    <property type="entry name" value="COX7C/Cox8_sf"/>
</dbReference>
<dbReference type="GO" id="GO:0005743">
    <property type="term" value="C:mitochondrial inner membrane"/>
    <property type="evidence" value="ECO:0007669"/>
    <property type="project" value="UniProtKB-SubCell"/>
</dbReference>
<organism evidence="11 12">
    <name type="scientific">Myriangium duriaei CBS 260.36</name>
    <dbReference type="NCBI Taxonomy" id="1168546"/>
    <lineage>
        <taxon>Eukaryota</taxon>
        <taxon>Fungi</taxon>
        <taxon>Dikarya</taxon>
        <taxon>Ascomycota</taxon>
        <taxon>Pezizomycotina</taxon>
        <taxon>Dothideomycetes</taxon>
        <taxon>Dothideomycetidae</taxon>
        <taxon>Myriangiales</taxon>
        <taxon>Myriangiaceae</taxon>
        <taxon>Myriangium</taxon>
    </lineage>
</organism>
<proteinExistence type="inferred from homology"/>
<dbReference type="Gene3D" id="4.10.49.10">
    <property type="entry name" value="Cytochrome c oxidase subunit VIIc"/>
    <property type="match status" value="1"/>
</dbReference>
<comment type="pathway">
    <text evidence="2">Energy metabolism; oxidative phosphorylation.</text>
</comment>
<dbReference type="InterPro" id="IPR004202">
    <property type="entry name" value="COX7C/Cox8"/>
</dbReference>
<keyword evidence="12" id="KW-1185">Reference proteome</keyword>
<evidence type="ECO:0000256" key="5">
    <source>
        <dbReference type="ARBA" id="ARBA00022792"/>
    </source>
</evidence>
<keyword evidence="6" id="KW-0809">Transit peptide</keyword>
<sequence>MLSRSAMRASAPVQTFGRRAFSSTRSQMASPYHYPEGPRSNLPFNTQTKFFAVRYWSFMGWWPSMAFSWTPRLTTYSHWLPASLRHCWYDLPTGNPPDMANTNNTTVWQTNKNQ</sequence>
<dbReference type="Pfam" id="PF02935">
    <property type="entry name" value="COX7C"/>
    <property type="match status" value="1"/>
</dbReference>
<evidence type="ECO:0000256" key="4">
    <source>
        <dbReference type="ARBA" id="ARBA00022692"/>
    </source>
</evidence>
<reference evidence="11" key="1">
    <citation type="journal article" date="2020" name="Stud. Mycol.">
        <title>101 Dothideomycetes genomes: a test case for predicting lifestyles and emergence of pathogens.</title>
        <authorList>
            <person name="Haridas S."/>
            <person name="Albert R."/>
            <person name="Binder M."/>
            <person name="Bloem J."/>
            <person name="Labutti K."/>
            <person name="Salamov A."/>
            <person name="Andreopoulos B."/>
            <person name="Baker S."/>
            <person name="Barry K."/>
            <person name="Bills G."/>
            <person name="Bluhm B."/>
            <person name="Cannon C."/>
            <person name="Castanera R."/>
            <person name="Culley D."/>
            <person name="Daum C."/>
            <person name="Ezra D."/>
            <person name="Gonzalez J."/>
            <person name="Henrissat B."/>
            <person name="Kuo A."/>
            <person name="Liang C."/>
            <person name="Lipzen A."/>
            <person name="Lutzoni F."/>
            <person name="Magnuson J."/>
            <person name="Mondo S."/>
            <person name="Nolan M."/>
            <person name="Ohm R."/>
            <person name="Pangilinan J."/>
            <person name="Park H.-J."/>
            <person name="Ramirez L."/>
            <person name="Alfaro M."/>
            <person name="Sun H."/>
            <person name="Tritt A."/>
            <person name="Yoshinaga Y."/>
            <person name="Zwiers L.-H."/>
            <person name="Turgeon B."/>
            <person name="Goodwin S."/>
            <person name="Spatafora J."/>
            <person name="Crous P."/>
            <person name="Grigoriev I."/>
        </authorList>
    </citation>
    <scope>NUCLEOTIDE SEQUENCE</scope>
    <source>
        <strain evidence="11">CBS 260.36</strain>
    </source>
</reference>
<keyword evidence="5" id="KW-0999">Mitochondrion inner membrane</keyword>
<accession>A0A9P4J5X3</accession>
<dbReference type="OrthoDB" id="9974841at2759"/>
<evidence type="ECO:0000256" key="7">
    <source>
        <dbReference type="ARBA" id="ARBA00022989"/>
    </source>
</evidence>
<evidence type="ECO:0000256" key="10">
    <source>
        <dbReference type="SAM" id="MobiDB-lite"/>
    </source>
</evidence>
<dbReference type="Proteomes" id="UP000799439">
    <property type="component" value="Unassembled WGS sequence"/>
</dbReference>
<dbReference type="AlphaFoldDB" id="A0A9P4J5X3"/>
<evidence type="ECO:0000256" key="3">
    <source>
        <dbReference type="ARBA" id="ARBA00010514"/>
    </source>
</evidence>
<comment type="similarity">
    <text evidence="3">Belongs to the cytochrome c oxidase VIIc family.</text>
</comment>
<name>A0A9P4J5X3_9PEZI</name>
<evidence type="ECO:0000256" key="6">
    <source>
        <dbReference type="ARBA" id="ARBA00022946"/>
    </source>
</evidence>
<evidence type="ECO:0000313" key="12">
    <source>
        <dbReference type="Proteomes" id="UP000799439"/>
    </source>
</evidence>
<evidence type="ECO:0000256" key="8">
    <source>
        <dbReference type="ARBA" id="ARBA00023128"/>
    </source>
</evidence>
<comment type="caution">
    <text evidence="11">The sequence shown here is derived from an EMBL/GenBank/DDBJ whole genome shotgun (WGS) entry which is preliminary data.</text>
</comment>
<comment type="subcellular location">
    <subcellularLocation>
        <location evidence="1">Mitochondrion inner membrane</location>
        <topology evidence="1">Single-pass membrane protein</topology>
    </subcellularLocation>
</comment>
<dbReference type="PANTHER" id="PTHR13313">
    <property type="entry name" value="CYTOCHROME C OXIDASE SUBUNIT VIIC"/>
    <property type="match status" value="1"/>
</dbReference>
<keyword evidence="4" id="KW-0812">Transmembrane</keyword>
<dbReference type="EMBL" id="ML996082">
    <property type="protein sequence ID" value="KAF2155671.1"/>
    <property type="molecule type" value="Genomic_DNA"/>
</dbReference>
<keyword evidence="7" id="KW-1133">Transmembrane helix</keyword>